<keyword evidence="2" id="KW-0645">Protease</keyword>
<proteinExistence type="inferred from homology"/>
<organism evidence="6">
    <name type="scientific">Diabrotica virgifera virgifera</name>
    <name type="common">western corn rootworm</name>
    <dbReference type="NCBI Taxonomy" id="50390"/>
    <lineage>
        <taxon>Eukaryota</taxon>
        <taxon>Metazoa</taxon>
        <taxon>Ecdysozoa</taxon>
        <taxon>Arthropoda</taxon>
        <taxon>Hexapoda</taxon>
        <taxon>Insecta</taxon>
        <taxon>Pterygota</taxon>
        <taxon>Neoptera</taxon>
        <taxon>Endopterygota</taxon>
        <taxon>Coleoptera</taxon>
        <taxon>Polyphaga</taxon>
        <taxon>Cucujiformia</taxon>
        <taxon>Chrysomeloidea</taxon>
        <taxon>Chrysomelidae</taxon>
        <taxon>Galerucinae</taxon>
        <taxon>Diabroticina</taxon>
        <taxon>Diabroticites</taxon>
        <taxon>Diabrotica</taxon>
    </lineage>
</organism>
<evidence type="ECO:0000256" key="4">
    <source>
        <dbReference type="ARBA" id="ARBA00022801"/>
    </source>
</evidence>
<dbReference type="InterPro" id="IPR042269">
    <property type="entry name" value="Ser_carbopepase_S28_SKS"/>
</dbReference>
<dbReference type="RefSeq" id="XP_028151129.1">
    <property type="nucleotide sequence ID" value="XM_028295328.1"/>
</dbReference>
<keyword evidence="3" id="KW-0732">Signal</keyword>
<dbReference type="Gene3D" id="1.20.120.980">
    <property type="entry name" value="Serine carboxypeptidase S28, SKS domain"/>
    <property type="match status" value="1"/>
</dbReference>
<dbReference type="Gene3D" id="3.40.50.1820">
    <property type="entry name" value="alpha/beta hydrolase"/>
    <property type="match status" value="1"/>
</dbReference>
<dbReference type="Pfam" id="PF05577">
    <property type="entry name" value="Peptidase_S28"/>
    <property type="match status" value="2"/>
</dbReference>
<protein>
    <submittedName>
        <fullName evidence="6">LOW QUALITY PROTEIN: thymus-specific serine protease-like</fullName>
    </submittedName>
</protein>
<dbReference type="InterPro" id="IPR029058">
    <property type="entry name" value="AB_hydrolase_fold"/>
</dbReference>
<gene>
    <name evidence="6" type="primary">LOC114344495</name>
</gene>
<dbReference type="GO" id="GO:0008239">
    <property type="term" value="F:dipeptidyl-peptidase activity"/>
    <property type="evidence" value="ECO:0007669"/>
    <property type="project" value="TreeGrafter"/>
</dbReference>
<evidence type="ECO:0000256" key="3">
    <source>
        <dbReference type="ARBA" id="ARBA00022729"/>
    </source>
</evidence>
<dbReference type="GO" id="GO:0006508">
    <property type="term" value="P:proteolysis"/>
    <property type="evidence" value="ECO:0007669"/>
    <property type="project" value="UniProtKB-KW"/>
</dbReference>
<evidence type="ECO:0000256" key="5">
    <source>
        <dbReference type="ARBA" id="ARBA00023180"/>
    </source>
</evidence>
<evidence type="ECO:0000313" key="6">
    <source>
        <dbReference type="RefSeq" id="XP_028151129.1"/>
    </source>
</evidence>
<comment type="similarity">
    <text evidence="1">Belongs to the peptidase S28 family.</text>
</comment>
<dbReference type="AlphaFoldDB" id="A0A6P7GNB5"/>
<evidence type="ECO:0000256" key="1">
    <source>
        <dbReference type="ARBA" id="ARBA00011079"/>
    </source>
</evidence>
<evidence type="ECO:0000256" key="2">
    <source>
        <dbReference type="ARBA" id="ARBA00022670"/>
    </source>
</evidence>
<dbReference type="PANTHER" id="PTHR11010:SF117">
    <property type="entry name" value="SERINE PROTEASE 16"/>
    <property type="match status" value="1"/>
</dbReference>
<keyword evidence="5" id="KW-0325">Glycoprotein</keyword>
<dbReference type="InterPro" id="IPR008758">
    <property type="entry name" value="Peptidase_S28"/>
</dbReference>
<sequence length="315" mass="35785">MGEDLSTENLVYLTSQQALRDLAFFIEAMNQKYNLTRDVKWIVFGGSYSGNLAAWLRLKYPHLVHGAMSASAPLLAKLDFPEFLKDVAHSIRANNIDCFIILEESSDQVDVLNIAVGQKKLTNGHNYLNMYPFFMQIVTKRATIDLCEKVYNSIESEINLRKLTYYELFSKIKNISWEANDKGLGARQWVYQTCTEFGYFQTSHKAPLSFFIRTLCQNTYRSSYNEMFVDHAINRTNVLYGGLDIEVSNVVFVHGSVDPWRLLGITKTLNDKAPAILIEGAGHCENMFGPSYDDTPPLMTARVQIGELIGTWINS</sequence>
<name>A0A6P7GNB5_DIAVI</name>
<dbReference type="GO" id="GO:0070008">
    <property type="term" value="F:serine-type exopeptidase activity"/>
    <property type="evidence" value="ECO:0007669"/>
    <property type="project" value="InterPro"/>
</dbReference>
<dbReference type="PANTHER" id="PTHR11010">
    <property type="entry name" value="PROTEASE S28 PRO-X CARBOXYPEPTIDASE-RELATED"/>
    <property type="match status" value="1"/>
</dbReference>
<reference evidence="6" key="1">
    <citation type="submission" date="2025-08" db="UniProtKB">
        <authorList>
            <consortium name="RefSeq"/>
        </authorList>
    </citation>
    <scope>IDENTIFICATION</scope>
    <source>
        <tissue evidence="6">Whole insect</tissue>
    </source>
</reference>
<dbReference type="SUPFAM" id="SSF53474">
    <property type="entry name" value="alpha/beta-Hydrolases"/>
    <property type="match status" value="1"/>
</dbReference>
<accession>A0A6P7GNB5</accession>
<keyword evidence="4" id="KW-0378">Hydrolase</keyword>
<dbReference type="InParanoid" id="A0A6P7GNB5"/>